<gene>
    <name evidence="3" type="primary">gp_15284</name>
</gene>
<proteinExistence type="predicted"/>
<evidence type="ECO:0000256" key="1">
    <source>
        <dbReference type="SAM" id="Coils"/>
    </source>
</evidence>
<keyword evidence="1" id="KW-0175">Coiled coil</keyword>
<dbReference type="RefSeq" id="YP_010358755.1">
    <property type="nucleotide sequence ID" value="NC_062766.1"/>
</dbReference>
<evidence type="ECO:0000256" key="2">
    <source>
        <dbReference type="SAM" id="MobiDB-lite"/>
    </source>
</evidence>
<protein>
    <submittedName>
        <fullName evidence="3">Uncharacterized protein</fullName>
    </submittedName>
</protein>
<feature type="compositionally biased region" description="Basic and acidic residues" evidence="2">
    <location>
        <begin position="94"/>
        <end position="133"/>
    </location>
</feature>
<keyword evidence="4" id="KW-1185">Reference proteome</keyword>
<evidence type="ECO:0000313" key="3">
    <source>
        <dbReference type="EMBL" id="QWM89183.1"/>
    </source>
</evidence>
<evidence type="ECO:0000313" key="4">
    <source>
        <dbReference type="Proteomes" id="UP000827429"/>
    </source>
</evidence>
<organism evidence="3 4">
    <name type="scientific">uncultured phage cr123_1</name>
    <dbReference type="NCBI Taxonomy" id="2986401"/>
    <lineage>
        <taxon>Viruses</taxon>
        <taxon>Duplodnaviria</taxon>
        <taxon>Heunggongvirae</taxon>
        <taxon>Uroviricota</taxon>
        <taxon>Caudoviricetes</taxon>
        <taxon>Crassvirales</taxon>
        <taxon>Intestiviridae</taxon>
        <taxon>Crudevirinae</taxon>
        <taxon>Delmidovirus</taxon>
        <taxon>Delmidovirus copri</taxon>
    </lineage>
</organism>
<name>A0AAE7RXV1_9CAUD</name>
<dbReference type="KEGG" id="vg:75691350"/>
<reference evidence="3 4" key="1">
    <citation type="submission" date="2021-04" db="EMBL/GenBank/DDBJ databases">
        <authorList>
            <person name="Shkoporov A.N."/>
            <person name="Stockdale S.R."/>
            <person name="Guerin E."/>
            <person name="Ross R.P."/>
            <person name="Hill C."/>
        </authorList>
    </citation>
    <scope>NUCLEOTIDE SEQUENCE [LARGE SCALE GENOMIC DNA]</scope>
    <source>
        <strain evidence="4">cr123_1</strain>
    </source>
</reference>
<dbReference type="GeneID" id="75691350"/>
<dbReference type="EMBL" id="MZ130476">
    <property type="protein sequence ID" value="QWM89183.1"/>
    <property type="molecule type" value="Genomic_DNA"/>
</dbReference>
<feature type="region of interest" description="Disordered" evidence="2">
    <location>
        <begin position="61"/>
        <end position="133"/>
    </location>
</feature>
<dbReference type="Proteomes" id="UP000827429">
    <property type="component" value="Segment"/>
</dbReference>
<accession>A0AAE7RXV1</accession>
<sequence length="486" mass="53574">MWITAASVDALLIRFLTAEIYQLISPVEDTPAEHHIIYIILLSCNINPIKDKVMPKIDFDFGGSSSNEPQEPITDLETGKVVDDPTGQTTGLGDDNKPVDKPADKPADNTDDNKPIDGDKPADDNNKPADDKFGDLVAGTVISIGEESYTVDNEGNLVDKDNKIFKEAAEVKEYLAQFEVDENKETPIDVDSIIKAVGVEVTDDNDKPITFDNTPEGIAQYVNEVIELQKQEIAQAGVQTLLDKYPIVADFLNYYVANGNDARGFGEVKDRSSITIDENNIAQQEAIIREAYKEANRPGDVNAYIKWLKDTNNLLEVAKNDLTSLQQADAALKEQQAKEAQAKLEAERKAEADYWNGVKAVVDSKEIAGYKIPDTIIINKNGKQIAATPNDFFNYLYQVDDKGYSRYERDLAARDAKEQLQDDLLRAYLTFTGGSYSNLVDLAVTNKETKNLRLKAAAAKQTATVRVTPPKPKNVANNIAAALGYS</sequence>
<feature type="coiled-coil region" evidence="1">
    <location>
        <begin position="308"/>
        <end position="352"/>
    </location>
</feature>